<proteinExistence type="predicted"/>
<evidence type="ECO:0000313" key="2">
    <source>
        <dbReference type="Proteomes" id="UP001500427"/>
    </source>
</evidence>
<protein>
    <recommendedName>
        <fullName evidence="3">Excreted virulence factor EspC (Type VII ESX diderm)</fullName>
    </recommendedName>
</protein>
<reference evidence="2" key="1">
    <citation type="journal article" date="2019" name="Int. J. Syst. Evol. Microbiol.">
        <title>The Global Catalogue of Microorganisms (GCM) 10K type strain sequencing project: providing services to taxonomists for standard genome sequencing and annotation.</title>
        <authorList>
            <consortium name="The Broad Institute Genomics Platform"/>
            <consortium name="The Broad Institute Genome Sequencing Center for Infectious Disease"/>
            <person name="Wu L."/>
            <person name="Ma J."/>
        </authorList>
    </citation>
    <scope>NUCLEOTIDE SEQUENCE [LARGE SCALE GENOMIC DNA]</scope>
    <source>
        <strain evidence="2">JCM 17687</strain>
    </source>
</reference>
<comment type="caution">
    <text evidence="1">The sequence shown here is derived from an EMBL/GenBank/DDBJ whole genome shotgun (WGS) entry which is preliminary data.</text>
</comment>
<dbReference type="RefSeq" id="WP_345508500.1">
    <property type="nucleotide sequence ID" value="NZ_BAABIW010000020.1"/>
</dbReference>
<organism evidence="1 2">
    <name type="scientific">Terrabacter aeriphilus</name>
    <dbReference type="NCBI Taxonomy" id="515662"/>
    <lineage>
        <taxon>Bacteria</taxon>
        <taxon>Bacillati</taxon>
        <taxon>Actinomycetota</taxon>
        <taxon>Actinomycetes</taxon>
        <taxon>Micrococcales</taxon>
        <taxon>Intrasporangiaceae</taxon>
        <taxon>Terrabacter</taxon>
    </lineage>
</organism>
<evidence type="ECO:0000313" key="1">
    <source>
        <dbReference type="EMBL" id="GAA5032696.1"/>
    </source>
</evidence>
<name>A0ABP9JJQ4_9MICO</name>
<sequence>MHYEVDTAALRESALTIGEVLARVRRLGVTDDLAAVATAVPPGRTTAGAPGVALAWQARLAGLTWELRELGAGVSAAADGYDGAEQVARSALSGLSGLSGSRRHA</sequence>
<accession>A0ABP9JJQ4</accession>
<evidence type="ECO:0008006" key="3">
    <source>
        <dbReference type="Google" id="ProtNLM"/>
    </source>
</evidence>
<gene>
    <name evidence="1" type="ORF">GCM10023258_31930</name>
</gene>
<keyword evidence="2" id="KW-1185">Reference proteome</keyword>
<dbReference type="Proteomes" id="UP001500427">
    <property type="component" value="Unassembled WGS sequence"/>
</dbReference>
<dbReference type="EMBL" id="BAABIW010000020">
    <property type="protein sequence ID" value="GAA5032696.1"/>
    <property type="molecule type" value="Genomic_DNA"/>
</dbReference>